<dbReference type="AlphaFoldDB" id="A0A4S3KI89"/>
<sequence>MPATDPHPPASFPGSGNWSHAQLKLAFAFYCQTPFGKLHSRNPAIVELARLIGRTPDALAMKLVNFASLDPSITGTGRKGLSGASSRDREIWEAFHADWEGLAVECEQLREQLRHEHGLKATASRAVRDDPALADYTGEMRQAIVLQRIKQDFFRRAVLASYRGRCCISGVSDARLLVASHIVPWREDKANRLNPSNGLCLSAIHDKAFDQHLFTLSDEHRIVLSDQLKASKDAFIHEVFWPTEGQPIELPERFAPSHDFLARHREATFATMGDTQ</sequence>
<dbReference type="InterPro" id="IPR003615">
    <property type="entry name" value="HNH_nuc"/>
</dbReference>
<keyword evidence="3" id="KW-1185">Reference proteome</keyword>
<keyword evidence="2" id="KW-0255">Endonuclease</keyword>
<comment type="caution">
    <text evidence="2">The sequence shown here is derived from an EMBL/GenBank/DDBJ whole genome shotgun (WGS) entry which is preliminary data.</text>
</comment>
<keyword evidence="2" id="KW-0378">Hydrolase</keyword>
<protein>
    <submittedName>
        <fullName evidence="2">Restriction endonuclease</fullName>
    </submittedName>
</protein>
<dbReference type="EMBL" id="MWIO01000016">
    <property type="protein sequence ID" value="THD08457.1"/>
    <property type="molecule type" value="Genomic_DNA"/>
</dbReference>
<keyword evidence="2" id="KW-0540">Nuclease</keyword>
<dbReference type="RefSeq" id="WP_136257785.1">
    <property type="nucleotide sequence ID" value="NZ_MWIO01000016.1"/>
</dbReference>
<accession>A0A4S3KI89</accession>
<evidence type="ECO:0000313" key="2">
    <source>
        <dbReference type="EMBL" id="THD08457.1"/>
    </source>
</evidence>
<name>A0A4S3KI89_9GAMM</name>
<evidence type="ECO:0000313" key="3">
    <source>
        <dbReference type="Proteomes" id="UP000306317"/>
    </source>
</evidence>
<feature type="domain" description="HNH nuclease" evidence="1">
    <location>
        <begin position="166"/>
        <end position="216"/>
    </location>
</feature>
<gene>
    <name evidence="2" type="ORF">B1991_05895</name>
</gene>
<dbReference type="Proteomes" id="UP000306317">
    <property type="component" value="Unassembled WGS sequence"/>
</dbReference>
<evidence type="ECO:0000259" key="1">
    <source>
        <dbReference type="Pfam" id="PF13391"/>
    </source>
</evidence>
<reference evidence="2 3" key="1">
    <citation type="submission" date="2017-02" db="EMBL/GenBank/DDBJ databases">
        <title>Whole genome sequencing of Rhodanobacter lindaniclasticus DSM 17932.</title>
        <authorList>
            <person name="Kumar S."/>
            <person name="Patil P."/>
            <person name="Patil P.B."/>
        </authorList>
    </citation>
    <scope>NUCLEOTIDE SEQUENCE [LARGE SCALE GENOMIC DNA]</scope>
    <source>
        <strain evidence="2 3">DSM 17932</strain>
    </source>
</reference>
<dbReference type="GO" id="GO:0004519">
    <property type="term" value="F:endonuclease activity"/>
    <property type="evidence" value="ECO:0007669"/>
    <property type="project" value="UniProtKB-KW"/>
</dbReference>
<dbReference type="Pfam" id="PF13391">
    <property type="entry name" value="HNH_2"/>
    <property type="match status" value="1"/>
</dbReference>
<proteinExistence type="predicted"/>
<organism evidence="2 3">
    <name type="scientific">Rhodanobacter lindaniclasticus</name>
    <dbReference type="NCBI Taxonomy" id="75310"/>
    <lineage>
        <taxon>Bacteria</taxon>
        <taxon>Pseudomonadati</taxon>
        <taxon>Pseudomonadota</taxon>
        <taxon>Gammaproteobacteria</taxon>
        <taxon>Lysobacterales</taxon>
        <taxon>Rhodanobacteraceae</taxon>
        <taxon>Rhodanobacter</taxon>
    </lineage>
</organism>
<dbReference type="OrthoDB" id="529575at2"/>